<gene>
    <name evidence="2" type="ORF">BDY17DRAFT_169044</name>
</gene>
<feature type="compositionally biased region" description="Basic and acidic residues" evidence="1">
    <location>
        <begin position="216"/>
        <end position="233"/>
    </location>
</feature>
<dbReference type="RefSeq" id="XP_033588234.1">
    <property type="nucleotide sequence ID" value="XM_033729791.1"/>
</dbReference>
<dbReference type="Proteomes" id="UP000799767">
    <property type="component" value="Unassembled WGS sequence"/>
</dbReference>
<evidence type="ECO:0000313" key="2">
    <source>
        <dbReference type="EMBL" id="KAF2481664.1"/>
    </source>
</evidence>
<dbReference type="EMBL" id="MU001637">
    <property type="protein sequence ID" value="KAF2481664.1"/>
    <property type="molecule type" value="Genomic_DNA"/>
</dbReference>
<protein>
    <submittedName>
        <fullName evidence="2">Uncharacterized protein</fullName>
    </submittedName>
</protein>
<evidence type="ECO:0000256" key="1">
    <source>
        <dbReference type="SAM" id="MobiDB-lite"/>
    </source>
</evidence>
<feature type="compositionally biased region" description="Basic and acidic residues" evidence="1">
    <location>
        <begin position="57"/>
        <end position="75"/>
    </location>
</feature>
<evidence type="ECO:0000313" key="3">
    <source>
        <dbReference type="Proteomes" id="UP000799767"/>
    </source>
</evidence>
<keyword evidence="3" id="KW-1185">Reference proteome</keyword>
<feature type="region of interest" description="Disordered" evidence="1">
    <location>
        <begin position="211"/>
        <end position="236"/>
    </location>
</feature>
<dbReference type="GeneID" id="54470793"/>
<feature type="compositionally biased region" description="Polar residues" evidence="1">
    <location>
        <begin position="1"/>
        <end position="15"/>
    </location>
</feature>
<dbReference type="AlphaFoldDB" id="A0A6A6PPV8"/>
<organism evidence="2 3">
    <name type="scientific">Neohortaea acidophila</name>
    <dbReference type="NCBI Taxonomy" id="245834"/>
    <lineage>
        <taxon>Eukaryota</taxon>
        <taxon>Fungi</taxon>
        <taxon>Dikarya</taxon>
        <taxon>Ascomycota</taxon>
        <taxon>Pezizomycotina</taxon>
        <taxon>Dothideomycetes</taxon>
        <taxon>Dothideomycetidae</taxon>
        <taxon>Mycosphaerellales</taxon>
        <taxon>Teratosphaeriaceae</taxon>
        <taxon>Neohortaea</taxon>
    </lineage>
</organism>
<proteinExistence type="predicted"/>
<sequence>MAYSSSRAGVNQAQRSSRRPTLGGGAAAVAGWRGSARPAAATGDGHRLRRAGLLRRNGRDFAHGDGGSGRRRDGADGGGCTAGHRLMAGGCARHRRDSAGRAGRSSLDGRRDCRASAALGDGGGGGFRAARCALNGHRGGCSGALNRRRHCGSSTALRNSGGGGLWTSRYALNRRCDRGSSTGLGNRGCRRLRAARCALNRRCDSGASTGLGDGRGSADRGRANRRASRDGRSERHRHRRCLRTGLHFGRGVALRSCGLGEVSMCRRCVGRSCFHIPG</sequence>
<name>A0A6A6PPV8_9PEZI</name>
<feature type="region of interest" description="Disordered" evidence="1">
    <location>
        <begin position="1"/>
        <end position="78"/>
    </location>
</feature>
<reference evidence="2" key="1">
    <citation type="journal article" date="2020" name="Stud. Mycol.">
        <title>101 Dothideomycetes genomes: a test case for predicting lifestyles and emergence of pathogens.</title>
        <authorList>
            <person name="Haridas S."/>
            <person name="Albert R."/>
            <person name="Binder M."/>
            <person name="Bloem J."/>
            <person name="Labutti K."/>
            <person name="Salamov A."/>
            <person name="Andreopoulos B."/>
            <person name="Baker S."/>
            <person name="Barry K."/>
            <person name="Bills G."/>
            <person name="Bluhm B."/>
            <person name="Cannon C."/>
            <person name="Castanera R."/>
            <person name="Culley D."/>
            <person name="Daum C."/>
            <person name="Ezra D."/>
            <person name="Gonzalez J."/>
            <person name="Henrissat B."/>
            <person name="Kuo A."/>
            <person name="Liang C."/>
            <person name="Lipzen A."/>
            <person name="Lutzoni F."/>
            <person name="Magnuson J."/>
            <person name="Mondo S."/>
            <person name="Nolan M."/>
            <person name="Ohm R."/>
            <person name="Pangilinan J."/>
            <person name="Park H.-J."/>
            <person name="Ramirez L."/>
            <person name="Alfaro M."/>
            <person name="Sun H."/>
            <person name="Tritt A."/>
            <person name="Yoshinaga Y."/>
            <person name="Zwiers L.-H."/>
            <person name="Turgeon B."/>
            <person name="Goodwin S."/>
            <person name="Spatafora J."/>
            <person name="Crous P."/>
            <person name="Grigoriev I."/>
        </authorList>
    </citation>
    <scope>NUCLEOTIDE SEQUENCE</scope>
    <source>
        <strain evidence="2">CBS 113389</strain>
    </source>
</reference>
<accession>A0A6A6PPV8</accession>
<feature type="compositionally biased region" description="Low complexity" evidence="1">
    <location>
        <begin position="27"/>
        <end position="36"/>
    </location>
</feature>